<comment type="function">
    <text evidence="16">Catalyzes cyanide-resistant oxygen consumption. May increase respiration when the cytochrome respiratory pathway is restricted, or in response to low temperatures.</text>
</comment>
<reference evidence="18 19" key="1">
    <citation type="journal article" date="2016" name="Nat. Commun.">
        <title>Extremotolerant tardigrade genome and improved radiotolerance of human cultured cells by tardigrade-unique protein.</title>
        <authorList>
            <person name="Hashimoto T."/>
            <person name="Horikawa D.D."/>
            <person name="Saito Y."/>
            <person name="Kuwahara H."/>
            <person name="Kozuka-Hata H."/>
            <person name="Shin-I T."/>
            <person name="Minakuchi Y."/>
            <person name="Ohishi K."/>
            <person name="Motoyama A."/>
            <person name="Aizu T."/>
            <person name="Enomoto A."/>
            <person name="Kondo K."/>
            <person name="Tanaka S."/>
            <person name="Hara Y."/>
            <person name="Koshikawa S."/>
            <person name="Sagara H."/>
            <person name="Miura T."/>
            <person name="Yokobori S."/>
            <person name="Miyagawa K."/>
            <person name="Suzuki Y."/>
            <person name="Kubo T."/>
            <person name="Oyama M."/>
            <person name="Kohara Y."/>
            <person name="Fujiyama A."/>
            <person name="Arakawa K."/>
            <person name="Katayama T."/>
            <person name="Toyoda A."/>
            <person name="Kunieda T."/>
        </authorList>
    </citation>
    <scope>NUCLEOTIDE SEQUENCE [LARGE SCALE GENOMIC DNA]</scope>
    <source>
        <strain evidence="18 19">YOKOZUNA-1</strain>
    </source>
</reference>
<evidence type="ECO:0000256" key="8">
    <source>
        <dbReference type="ARBA" id="ARBA00022792"/>
    </source>
</evidence>
<comment type="subcellular location">
    <subcellularLocation>
        <location evidence="2">Mitochondrion inner membrane</location>
    </subcellularLocation>
</comment>
<evidence type="ECO:0000256" key="17">
    <source>
        <dbReference type="SAM" id="MobiDB-lite"/>
    </source>
</evidence>
<dbReference type="GO" id="GO:0010230">
    <property type="term" value="P:alternative respiration"/>
    <property type="evidence" value="ECO:0007669"/>
    <property type="project" value="TreeGrafter"/>
</dbReference>
<comment type="caution">
    <text evidence="18">The sequence shown here is derived from an EMBL/GenBank/DDBJ whole genome shotgun (WGS) entry which is preliminary data.</text>
</comment>
<feature type="region of interest" description="Disordered" evidence="17">
    <location>
        <begin position="99"/>
        <end position="122"/>
    </location>
</feature>
<dbReference type="EMBL" id="BDGG01000005">
    <property type="protein sequence ID" value="GAU99582.1"/>
    <property type="molecule type" value="Genomic_DNA"/>
</dbReference>
<dbReference type="AlphaFoldDB" id="A0A1D1VHN1"/>
<evidence type="ECO:0000256" key="11">
    <source>
        <dbReference type="ARBA" id="ARBA00022989"/>
    </source>
</evidence>
<dbReference type="STRING" id="947166.A0A1D1VHN1"/>
<keyword evidence="7" id="KW-0479">Metal-binding</keyword>
<keyword evidence="5" id="KW-0679">Respiratory chain</keyword>
<evidence type="ECO:0000256" key="15">
    <source>
        <dbReference type="ARBA" id="ARBA00023136"/>
    </source>
</evidence>
<sequence>MAAAVLIESLVFRRLSSQALQHFRSSFLGAQKFVHVGLQPQHGFCTSFQLRASQSKATGSYNPTDRHADSEQTGPNSRREEVASEAEVAKEVSDQALPHFKIQKEMSSQEQGMKMSSGKKGEFRYPEPDELVPKEAPAIGVISLPHPIWSREQLDSVVVAHKAPKGFVDWCAYLSVQALRKSFDLTSGYTFGKKNEANWLRRIIFLETVAGVPGMMGAMVRHLKSLRSLKRDNGWIHTLLEEAENERMHLMVALQIKQPGKLFRLGAVVTQGIFVNMFFLAYLASPKFCHRFVGYLEEEAVKTYTTLLDDIASGRIPQWTDRPAPKIAIDYWKLPEGATFYDMFAAIRADEAHHRLVNHTLSSMQSHHYNPFKPGA</sequence>
<evidence type="ECO:0000256" key="4">
    <source>
        <dbReference type="ARBA" id="ARBA00022448"/>
    </source>
</evidence>
<dbReference type="OrthoDB" id="16906at2759"/>
<dbReference type="PANTHER" id="PTHR31803">
    <property type="entry name" value="ALTERNATIVE OXIDASE"/>
    <property type="match status" value="1"/>
</dbReference>
<keyword evidence="12" id="KW-0560">Oxidoreductase</keyword>
<dbReference type="GO" id="GO:0009916">
    <property type="term" value="F:alternative oxidase activity"/>
    <property type="evidence" value="ECO:0007669"/>
    <property type="project" value="InterPro"/>
</dbReference>
<evidence type="ECO:0000256" key="5">
    <source>
        <dbReference type="ARBA" id="ARBA00022660"/>
    </source>
</evidence>
<evidence type="ECO:0008006" key="20">
    <source>
        <dbReference type="Google" id="ProtNLM"/>
    </source>
</evidence>
<evidence type="ECO:0000313" key="19">
    <source>
        <dbReference type="Proteomes" id="UP000186922"/>
    </source>
</evidence>
<dbReference type="InterPro" id="IPR038659">
    <property type="entry name" value="AOX_sf"/>
</dbReference>
<evidence type="ECO:0000256" key="1">
    <source>
        <dbReference type="ARBA" id="ARBA00001962"/>
    </source>
</evidence>
<dbReference type="GO" id="GO:0005743">
    <property type="term" value="C:mitochondrial inner membrane"/>
    <property type="evidence" value="ECO:0007669"/>
    <property type="project" value="UniProtKB-SubCell"/>
</dbReference>
<evidence type="ECO:0000256" key="6">
    <source>
        <dbReference type="ARBA" id="ARBA00022692"/>
    </source>
</evidence>
<evidence type="ECO:0000256" key="14">
    <source>
        <dbReference type="ARBA" id="ARBA00023128"/>
    </source>
</evidence>
<gene>
    <name evidence="18" type="primary">RvY_10559-1</name>
    <name evidence="18" type="synonym">RvY_10559.1</name>
    <name evidence="18" type="ORF">RvY_10559</name>
</gene>
<dbReference type="PANTHER" id="PTHR31803:SF3">
    <property type="entry name" value="ALTERNATIVE OXIDASE"/>
    <property type="match status" value="1"/>
</dbReference>
<keyword evidence="9" id="KW-0809">Transit peptide</keyword>
<keyword evidence="14" id="KW-0496">Mitochondrion</keyword>
<evidence type="ECO:0000256" key="7">
    <source>
        <dbReference type="ARBA" id="ARBA00022723"/>
    </source>
</evidence>
<evidence type="ECO:0000313" key="18">
    <source>
        <dbReference type="EMBL" id="GAU99582.1"/>
    </source>
</evidence>
<evidence type="ECO:0000256" key="9">
    <source>
        <dbReference type="ARBA" id="ARBA00022946"/>
    </source>
</evidence>
<dbReference type="CDD" id="cd01053">
    <property type="entry name" value="AOX"/>
    <property type="match status" value="1"/>
</dbReference>
<dbReference type="InterPro" id="IPR002680">
    <property type="entry name" value="AOX"/>
</dbReference>
<protein>
    <recommendedName>
        <fullName evidence="20">Alternative oxidase</fullName>
    </recommendedName>
</protein>
<accession>A0A1D1VHN1</accession>
<evidence type="ECO:0000256" key="3">
    <source>
        <dbReference type="ARBA" id="ARBA00008388"/>
    </source>
</evidence>
<name>A0A1D1VHN1_RAMVA</name>
<dbReference type="Pfam" id="PF01786">
    <property type="entry name" value="AOX"/>
    <property type="match status" value="1"/>
</dbReference>
<evidence type="ECO:0000256" key="16">
    <source>
        <dbReference type="ARBA" id="ARBA00025285"/>
    </source>
</evidence>
<dbReference type="GO" id="GO:0046872">
    <property type="term" value="F:metal ion binding"/>
    <property type="evidence" value="ECO:0007669"/>
    <property type="project" value="UniProtKB-KW"/>
</dbReference>
<comment type="similarity">
    <text evidence="3">Belongs to the alternative oxidase family.</text>
</comment>
<keyword evidence="10" id="KW-0249">Electron transport</keyword>
<evidence type="ECO:0000256" key="2">
    <source>
        <dbReference type="ARBA" id="ARBA00004273"/>
    </source>
</evidence>
<dbReference type="Proteomes" id="UP000186922">
    <property type="component" value="Unassembled WGS sequence"/>
</dbReference>
<evidence type="ECO:0000256" key="13">
    <source>
        <dbReference type="ARBA" id="ARBA00023004"/>
    </source>
</evidence>
<keyword evidence="4" id="KW-0813">Transport</keyword>
<dbReference type="FunFam" id="1.20.1260.140:FF:000002">
    <property type="entry name" value="Alternative oxidase"/>
    <property type="match status" value="1"/>
</dbReference>
<dbReference type="Gene3D" id="1.20.1260.140">
    <property type="entry name" value="Alternative oxidase"/>
    <property type="match status" value="1"/>
</dbReference>
<keyword evidence="13" id="KW-0408">Iron</keyword>
<feature type="region of interest" description="Disordered" evidence="17">
    <location>
        <begin position="56"/>
        <end position="85"/>
    </location>
</feature>
<keyword evidence="6" id="KW-0812">Transmembrane</keyword>
<proteinExistence type="inferred from homology"/>
<keyword evidence="8" id="KW-0999">Mitochondrion inner membrane</keyword>
<evidence type="ECO:0000256" key="10">
    <source>
        <dbReference type="ARBA" id="ARBA00022982"/>
    </source>
</evidence>
<comment type="cofactor">
    <cofactor evidence="1">
        <name>Fe cation</name>
        <dbReference type="ChEBI" id="CHEBI:24875"/>
    </cofactor>
</comment>
<keyword evidence="15" id="KW-0472">Membrane</keyword>
<organism evidence="18 19">
    <name type="scientific">Ramazzottius varieornatus</name>
    <name type="common">Water bear</name>
    <name type="synonym">Tardigrade</name>
    <dbReference type="NCBI Taxonomy" id="947166"/>
    <lineage>
        <taxon>Eukaryota</taxon>
        <taxon>Metazoa</taxon>
        <taxon>Ecdysozoa</taxon>
        <taxon>Tardigrada</taxon>
        <taxon>Eutardigrada</taxon>
        <taxon>Parachela</taxon>
        <taxon>Hypsibioidea</taxon>
        <taxon>Ramazzottiidae</taxon>
        <taxon>Ramazzottius</taxon>
    </lineage>
</organism>
<keyword evidence="11" id="KW-1133">Transmembrane helix</keyword>
<evidence type="ECO:0000256" key="12">
    <source>
        <dbReference type="ARBA" id="ARBA00023002"/>
    </source>
</evidence>
<keyword evidence="19" id="KW-1185">Reference proteome</keyword>